<dbReference type="RefSeq" id="XP_020044267.1">
    <property type="nucleotide sequence ID" value="XM_020192146.1"/>
</dbReference>
<dbReference type="InParanoid" id="A0A1D2V8K5"/>
<sequence>MASISLSNSTAYASCSQSQSYCLDANTTLLNSCGSFETYDSNIDSSHVYLDSVDFLSCVCSLDDTDFWGLLYKCSFCASSAASTDLAAFKRPYCDAVYEYNNLSTIRNLSSAARSHASPRSLLASCFLLLLLFLLSS</sequence>
<evidence type="ECO:0000313" key="1">
    <source>
        <dbReference type="EMBL" id="ODV57960.1"/>
    </source>
</evidence>
<accession>A0A1D2V8K5</accession>
<dbReference type="EMBL" id="KV454497">
    <property type="protein sequence ID" value="ODV57960.1"/>
    <property type="molecule type" value="Genomic_DNA"/>
</dbReference>
<organism evidence="1 2">
    <name type="scientific">Ascoidea rubescens DSM 1968</name>
    <dbReference type="NCBI Taxonomy" id="1344418"/>
    <lineage>
        <taxon>Eukaryota</taxon>
        <taxon>Fungi</taxon>
        <taxon>Dikarya</taxon>
        <taxon>Ascomycota</taxon>
        <taxon>Saccharomycotina</taxon>
        <taxon>Saccharomycetes</taxon>
        <taxon>Ascoideaceae</taxon>
        <taxon>Ascoidea</taxon>
    </lineage>
</organism>
<reference evidence="2" key="1">
    <citation type="submission" date="2016-05" db="EMBL/GenBank/DDBJ databases">
        <title>Comparative genomics of biotechnologically important yeasts.</title>
        <authorList>
            <consortium name="DOE Joint Genome Institute"/>
            <person name="Riley R."/>
            <person name="Haridas S."/>
            <person name="Wolfe K.H."/>
            <person name="Lopes M.R."/>
            <person name="Hittinger C.T."/>
            <person name="Goker M."/>
            <person name="Salamov A."/>
            <person name="Wisecaver J."/>
            <person name="Long T.M."/>
            <person name="Aerts A.L."/>
            <person name="Barry K."/>
            <person name="Choi C."/>
            <person name="Clum A."/>
            <person name="Coughlan A.Y."/>
            <person name="Deshpande S."/>
            <person name="Douglass A.P."/>
            <person name="Hanson S.J."/>
            <person name="Klenk H.-P."/>
            <person name="Labutti K."/>
            <person name="Lapidus A."/>
            <person name="Lindquist E."/>
            <person name="Lipzen A."/>
            <person name="Meier-Kolthoff J.P."/>
            <person name="Ohm R.A."/>
            <person name="Otillar R.P."/>
            <person name="Pangilinan J."/>
            <person name="Peng Y."/>
            <person name="Rokas A."/>
            <person name="Rosa C.A."/>
            <person name="Scheuner C."/>
            <person name="Sibirny A.A."/>
            <person name="Slot J.C."/>
            <person name="Stielow J.B."/>
            <person name="Sun H."/>
            <person name="Kurtzman C.P."/>
            <person name="Blackwell M."/>
            <person name="Grigoriev I.V."/>
            <person name="Jeffries T.W."/>
        </authorList>
    </citation>
    <scope>NUCLEOTIDE SEQUENCE [LARGE SCALE GENOMIC DNA]</scope>
    <source>
        <strain evidence="2">DSM 1968</strain>
    </source>
</reference>
<protein>
    <submittedName>
        <fullName evidence="1">Uncharacterized protein</fullName>
    </submittedName>
</protein>
<dbReference type="Proteomes" id="UP000095038">
    <property type="component" value="Unassembled WGS sequence"/>
</dbReference>
<keyword evidence="2" id="KW-1185">Reference proteome</keyword>
<name>A0A1D2V8K5_9ASCO</name>
<dbReference type="AlphaFoldDB" id="A0A1D2V8K5"/>
<evidence type="ECO:0000313" key="2">
    <source>
        <dbReference type="Proteomes" id="UP000095038"/>
    </source>
</evidence>
<proteinExistence type="predicted"/>
<gene>
    <name evidence="1" type="ORF">ASCRUDRAFT_73022</name>
</gene>
<dbReference type="GeneID" id="30965782"/>